<dbReference type="InterPro" id="IPR032259">
    <property type="entry name" value="HIBYL-CoA-H"/>
</dbReference>
<comment type="catalytic activity">
    <reaction evidence="1">
        <text>3-hydroxy-2-methylpropanoyl-CoA + H2O = 3-hydroxy-2-methylpropanoate + CoA + H(+)</text>
        <dbReference type="Rhea" id="RHEA:20888"/>
        <dbReference type="ChEBI" id="CHEBI:11805"/>
        <dbReference type="ChEBI" id="CHEBI:15377"/>
        <dbReference type="ChEBI" id="CHEBI:15378"/>
        <dbReference type="ChEBI" id="CHEBI:57287"/>
        <dbReference type="ChEBI" id="CHEBI:57340"/>
        <dbReference type="EC" id="3.1.2.4"/>
    </reaction>
</comment>
<organism evidence="5">
    <name type="scientific">uncultured bacterium UPO53</name>
    <dbReference type="NCBI Taxonomy" id="1776978"/>
    <lineage>
        <taxon>Bacteria</taxon>
        <taxon>environmental samples</taxon>
    </lineage>
</organism>
<dbReference type="Pfam" id="PF16113">
    <property type="entry name" value="ECH_2"/>
    <property type="match status" value="1"/>
</dbReference>
<sequence>MSESPVVLLEERPAADGRVFAIATLNSERSLNSLSLEMINLLLPAMRRWAADERVVAVFLQGAGEKAFCAGGDVRRICLAVRENGIDDPYAQAFFAEEYKLDYLIHTFPKPVIVWGQGIVMGGGIGLMSGASHRVVTETSRLAMPEVTIGLYPDVGGSYFLPRVRGRLGLFIGMTGVHLNAADALFIGLADVAIPAARREAVIAHLCAESFSTDSETRELQISTLLMRETPPALPHSELKPREAALNARAASDDLPTLYAALTAPAPEDAWLDRSAKTLAKGSPTSAALIHHQWQHGQGRALADVFREELILSTQCARHPDFIEGVRALLVDKDNAPQWRPATLAEVSKGWIEEHYQAPWAGEHPLKDLA</sequence>
<keyword evidence="3" id="KW-0378">Hydrolase</keyword>
<feature type="domain" description="Enoyl-CoA hydratase/isomerase" evidence="4">
    <location>
        <begin position="21"/>
        <end position="355"/>
    </location>
</feature>
<dbReference type="EMBL" id="KU144981">
    <property type="protein sequence ID" value="AMK59338.1"/>
    <property type="molecule type" value="Genomic_DNA"/>
</dbReference>
<dbReference type="InterPro" id="IPR029045">
    <property type="entry name" value="ClpP/crotonase-like_dom_sf"/>
</dbReference>
<evidence type="ECO:0000259" key="4">
    <source>
        <dbReference type="Pfam" id="PF16113"/>
    </source>
</evidence>
<dbReference type="EC" id="3.1.2.4" evidence="2"/>
<protein>
    <recommendedName>
        <fullName evidence="2">3-hydroxyisobutyryl-CoA hydrolase</fullName>
        <ecNumber evidence="2">3.1.2.4</ecNumber>
    </recommendedName>
</protein>
<dbReference type="CDD" id="cd06558">
    <property type="entry name" value="crotonase-like"/>
    <property type="match status" value="1"/>
</dbReference>
<dbReference type="SUPFAM" id="SSF52096">
    <property type="entry name" value="ClpP/crotonase"/>
    <property type="match status" value="1"/>
</dbReference>
<accession>A0A126SYG4</accession>
<evidence type="ECO:0000313" key="5">
    <source>
        <dbReference type="EMBL" id="AMK59338.1"/>
    </source>
</evidence>
<dbReference type="PANTHER" id="PTHR43176">
    <property type="entry name" value="3-HYDROXYISOBUTYRYL-COA HYDROLASE-RELATED"/>
    <property type="match status" value="1"/>
</dbReference>
<evidence type="ECO:0000256" key="3">
    <source>
        <dbReference type="ARBA" id="ARBA00022801"/>
    </source>
</evidence>
<dbReference type="GO" id="GO:0016853">
    <property type="term" value="F:isomerase activity"/>
    <property type="evidence" value="ECO:0007669"/>
    <property type="project" value="UniProtKB-KW"/>
</dbReference>
<dbReference type="AlphaFoldDB" id="A0A126SYG4"/>
<evidence type="ECO:0000256" key="2">
    <source>
        <dbReference type="ARBA" id="ARBA00011915"/>
    </source>
</evidence>
<dbReference type="Gene3D" id="3.90.226.10">
    <property type="entry name" value="2-enoyl-CoA Hydratase, Chain A, domain 1"/>
    <property type="match status" value="1"/>
</dbReference>
<evidence type="ECO:0000256" key="1">
    <source>
        <dbReference type="ARBA" id="ARBA00001709"/>
    </source>
</evidence>
<dbReference type="InterPro" id="IPR045004">
    <property type="entry name" value="ECH_dom"/>
</dbReference>
<dbReference type="GO" id="GO:0003860">
    <property type="term" value="F:3-hydroxyisobutyryl-CoA hydrolase activity"/>
    <property type="evidence" value="ECO:0007669"/>
    <property type="project" value="UniProtKB-EC"/>
</dbReference>
<proteinExistence type="predicted"/>
<dbReference type="GO" id="GO:0006574">
    <property type="term" value="P:L-valine catabolic process"/>
    <property type="evidence" value="ECO:0007669"/>
    <property type="project" value="TreeGrafter"/>
</dbReference>
<dbReference type="PANTHER" id="PTHR43176:SF3">
    <property type="entry name" value="3-HYDROXYISOBUTYRYL-COA HYDROLASE, MITOCHONDRIAL"/>
    <property type="match status" value="1"/>
</dbReference>
<dbReference type="GO" id="GO:0005829">
    <property type="term" value="C:cytosol"/>
    <property type="evidence" value="ECO:0007669"/>
    <property type="project" value="TreeGrafter"/>
</dbReference>
<keyword evidence="5" id="KW-0413">Isomerase</keyword>
<name>A0A126SYG4_9BACT</name>
<reference evidence="5" key="1">
    <citation type="journal article" date="2016" name="Appl. Environ. Microbiol.">
        <title>Functional Metagenomics of a Biostimulated Petroleum-Contaminated Soil Reveals an Extraordinary Diversity of Extradiol Dioxygenases.</title>
        <authorList>
            <person name="Terron-Gonzalez L."/>
            <person name="Martin-Cabello G."/>
            <person name="Ferrer M."/>
            <person name="Santero E."/>
        </authorList>
    </citation>
    <scope>NUCLEOTIDE SEQUENCE</scope>
</reference>
<dbReference type="NCBIfam" id="NF004127">
    <property type="entry name" value="PRK05617.1"/>
    <property type="match status" value="1"/>
</dbReference>